<accession>A0A0R1VM36</accession>
<feature type="domain" description="NlpC/P60" evidence="9">
    <location>
        <begin position="276"/>
        <end position="395"/>
    </location>
</feature>
<dbReference type="Pfam" id="PF24568">
    <property type="entry name" value="CC_PcsB"/>
    <property type="match status" value="1"/>
</dbReference>
<dbReference type="RefSeq" id="WP_057871529.1">
    <property type="nucleotide sequence ID" value="NZ_AZGB01000015.1"/>
</dbReference>
<dbReference type="GO" id="GO:0006508">
    <property type="term" value="P:proteolysis"/>
    <property type="evidence" value="ECO:0007669"/>
    <property type="project" value="UniProtKB-KW"/>
</dbReference>
<evidence type="ECO:0000256" key="7">
    <source>
        <dbReference type="SAM" id="MobiDB-lite"/>
    </source>
</evidence>
<evidence type="ECO:0000256" key="8">
    <source>
        <dbReference type="SAM" id="SignalP"/>
    </source>
</evidence>
<dbReference type="SUPFAM" id="SSF54001">
    <property type="entry name" value="Cysteine proteinases"/>
    <property type="match status" value="1"/>
</dbReference>
<dbReference type="GO" id="GO:0008234">
    <property type="term" value="F:cysteine-type peptidase activity"/>
    <property type="evidence" value="ECO:0007669"/>
    <property type="project" value="UniProtKB-KW"/>
</dbReference>
<feature type="signal peptide" evidence="8">
    <location>
        <begin position="1"/>
        <end position="25"/>
    </location>
</feature>
<evidence type="ECO:0000256" key="1">
    <source>
        <dbReference type="ARBA" id="ARBA00007074"/>
    </source>
</evidence>
<evidence type="ECO:0000256" key="4">
    <source>
        <dbReference type="ARBA" id="ARBA00022801"/>
    </source>
</evidence>
<proteinExistence type="inferred from homology"/>
<comment type="caution">
    <text evidence="10">The sequence shown here is derived from an EMBL/GenBank/DDBJ whole genome shotgun (WGS) entry which is preliminary data.</text>
</comment>
<feature type="compositionally biased region" description="Low complexity" evidence="7">
    <location>
        <begin position="249"/>
        <end position="275"/>
    </location>
</feature>
<dbReference type="AlphaFoldDB" id="A0A0R1VM36"/>
<dbReference type="Proteomes" id="UP000051451">
    <property type="component" value="Unassembled WGS sequence"/>
</dbReference>
<evidence type="ECO:0000256" key="6">
    <source>
        <dbReference type="SAM" id="Coils"/>
    </source>
</evidence>
<feature type="region of interest" description="Disordered" evidence="7">
    <location>
        <begin position="227"/>
        <end position="275"/>
    </location>
</feature>
<dbReference type="STRING" id="1423750.FC89_GL000780"/>
<dbReference type="PANTHER" id="PTHR47053:SF1">
    <property type="entry name" value="MUREIN DD-ENDOPEPTIDASE MEPH-RELATED"/>
    <property type="match status" value="1"/>
</dbReference>
<dbReference type="OrthoDB" id="1654978at2"/>
<keyword evidence="3 8" id="KW-0732">Signal</keyword>
<evidence type="ECO:0000256" key="5">
    <source>
        <dbReference type="ARBA" id="ARBA00022807"/>
    </source>
</evidence>
<dbReference type="EMBL" id="AZGB01000015">
    <property type="protein sequence ID" value="KRM06626.1"/>
    <property type="molecule type" value="Genomic_DNA"/>
</dbReference>
<keyword evidence="6" id="KW-0175">Coiled coil</keyword>
<feature type="coiled-coil region" evidence="6">
    <location>
        <begin position="151"/>
        <end position="190"/>
    </location>
</feature>
<evidence type="ECO:0000256" key="2">
    <source>
        <dbReference type="ARBA" id="ARBA00022670"/>
    </source>
</evidence>
<feature type="chain" id="PRO_5039404682" evidence="8">
    <location>
        <begin position="26"/>
        <end position="395"/>
    </location>
</feature>
<dbReference type="InterPro" id="IPR000064">
    <property type="entry name" value="NLP_P60_dom"/>
</dbReference>
<dbReference type="InterPro" id="IPR051202">
    <property type="entry name" value="Peptidase_C40"/>
</dbReference>
<comment type="similarity">
    <text evidence="1">Belongs to the peptidase C40 family.</text>
</comment>
<dbReference type="InterPro" id="IPR038765">
    <property type="entry name" value="Papain-like_cys_pep_sf"/>
</dbReference>
<dbReference type="Gene3D" id="6.10.250.3150">
    <property type="match status" value="1"/>
</dbReference>
<evidence type="ECO:0000259" key="9">
    <source>
        <dbReference type="PROSITE" id="PS51935"/>
    </source>
</evidence>
<evidence type="ECO:0000313" key="10">
    <source>
        <dbReference type="EMBL" id="KRM06626.1"/>
    </source>
</evidence>
<dbReference type="GeneID" id="98318808"/>
<keyword evidence="5" id="KW-0788">Thiol protease</keyword>
<evidence type="ECO:0000256" key="3">
    <source>
        <dbReference type="ARBA" id="ARBA00022729"/>
    </source>
</evidence>
<keyword evidence="2" id="KW-0645">Protease</keyword>
<gene>
    <name evidence="10" type="ORF">FC89_GL000780</name>
</gene>
<feature type="coiled-coil region" evidence="6">
    <location>
        <begin position="35"/>
        <end position="62"/>
    </location>
</feature>
<dbReference type="PROSITE" id="PS51935">
    <property type="entry name" value="NLPC_P60"/>
    <property type="match status" value="1"/>
</dbReference>
<reference evidence="10 11" key="1">
    <citation type="journal article" date="2015" name="Genome Announc.">
        <title>Expanding the biotechnology potential of lactobacilli through comparative genomics of 213 strains and associated genera.</title>
        <authorList>
            <person name="Sun Z."/>
            <person name="Harris H.M."/>
            <person name="McCann A."/>
            <person name="Guo C."/>
            <person name="Argimon S."/>
            <person name="Zhang W."/>
            <person name="Yang X."/>
            <person name="Jeffery I.B."/>
            <person name="Cooney J.C."/>
            <person name="Kagawa T.F."/>
            <person name="Liu W."/>
            <person name="Song Y."/>
            <person name="Salvetti E."/>
            <person name="Wrobel A."/>
            <person name="Rasinkangas P."/>
            <person name="Parkhill J."/>
            <person name="Rea M.C."/>
            <person name="O'Sullivan O."/>
            <person name="Ritari J."/>
            <person name="Douillard F.P."/>
            <person name="Paul Ross R."/>
            <person name="Yang R."/>
            <person name="Briner A.E."/>
            <person name="Felis G.E."/>
            <person name="de Vos W.M."/>
            <person name="Barrangou R."/>
            <person name="Klaenhammer T.R."/>
            <person name="Caufield P.W."/>
            <person name="Cui Y."/>
            <person name="Zhang H."/>
            <person name="O'Toole P.W."/>
        </authorList>
    </citation>
    <scope>NUCLEOTIDE SEQUENCE [LARGE SCALE GENOMIC DNA]</scope>
    <source>
        <strain evidence="10 11">DSM 18630</strain>
    </source>
</reference>
<organism evidence="10 11">
    <name type="scientific">Liquorilactobacillus ghanensis DSM 18630</name>
    <dbReference type="NCBI Taxonomy" id="1423750"/>
    <lineage>
        <taxon>Bacteria</taxon>
        <taxon>Bacillati</taxon>
        <taxon>Bacillota</taxon>
        <taxon>Bacilli</taxon>
        <taxon>Lactobacillales</taxon>
        <taxon>Lactobacillaceae</taxon>
        <taxon>Liquorilactobacillus</taxon>
    </lineage>
</organism>
<dbReference type="InterPro" id="IPR057309">
    <property type="entry name" value="PcsB_CC"/>
</dbReference>
<name>A0A0R1VM36_9LACO</name>
<keyword evidence="11" id="KW-1185">Reference proteome</keyword>
<dbReference type="PANTHER" id="PTHR47053">
    <property type="entry name" value="MUREIN DD-ENDOPEPTIDASE MEPH-RELATED"/>
    <property type="match status" value="1"/>
</dbReference>
<dbReference type="Pfam" id="PF00877">
    <property type="entry name" value="NLPC_P60"/>
    <property type="match status" value="1"/>
</dbReference>
<protein>
    <submittedName>
        <fullName evidence="10">NlpC P60 family protein</fullName>
    </submittedName>
</protein>
<feature type="compositionally biased region" description="Low complexity" evidence="7">
    <location>
        <begin position="227"/>
        <end position="239"/>
    </location>
</feature>
<dbReference type="PATRIC" id="fig|1423750.3.peg.802"/>
<keyword evidence="4" id="KW-0378">Hydrolase</keyword>
<evidence type="ECO:0000313" key="11">
    <source>
        <dbReference type="Proteomes" id="UP000051451"/>
    </source>
</evidence>
<sequence>MVKRKKLWLLLAGAAFLISAGSVSVASASKTDEQISTVNSKIEQTQASVDQAQKTISKLQSQQTKDQVEIHALSKNINARKGHLAQQARSAQTNDTGSLITFLTDAKSLSDVIDRAAAVATMIHANNQTLSEQRNDKQKVVADKARVVAAAAKEKSLNNNLNQQLADLAVQKVELKVQKSKEDAARKQAEAALATAKKAAQTVKTTKNQVTAVKAVATANKAAATVTNVNKTDNNTKQTSNQPTNVAFNKPVNNSSANNNSANKTANSSAAPSTSSVNTSSVVAAAVSLTKMNIPYVFGGASLSGMDCSGLTMYVYRMFGVNLPHNTVAQEGYVNYESVSQAQPGDLLFWGSKGASYHVAIYIGGGQFVHAPTEGQNVKIGSISGFPPSFAGRIK</sequence>
<dbReference type="Gene3D" id="3.90.1720.10">
    <property type="entry name" value="endopeptidase domain like (from Nostoc punctiforme)"/>
    <property type="match status" value="1"/>
</dbReference>